<name>A0A9P9IBK1_9PLEO</name>
<evidence type="ECO:0000313" key="13">
    <source>
        <dbReference type="EMBL" id="KAH7113734.1"/>
    </source>
</evidence>
<evidence type="ECO:0000256" key="8">
    <source>
        <dbReference type="ARBA" id="ARBA00023085"/>
    </source>
</evidence>
<evidence type="ECO:0000313" key="14">
    <source>
        <dbReference type="Proteomes" id="UP000700596"/>
    </source>
</evidence>
<dbReference type="PROSITE" id="PS00503">
    <property type="entry name" value="PECTINESTERASE_2"/>
    <property type="match status" value="1"/>
</dbReference>
<keyword evidence="5 11" id="KW-0964">Secreted</keyword>
<reference evidence="13" key="1">
    <citation type="journal article" date="2021" name="Nat. Commun.">
        <title>Genetic determinants of endophytism in the Arabidopsis root mycobiome.</title>
        <authorList>
            <person name="Mesny F."/>
            <person name="Miyauchi S."/>
            <person name="Thiergart T."/>
            <person name="Pickel B."/>
            <person name="Atanasova L."/>
            <person name="Karlsson M."/>
            <person name="Huettel B."/>
            <person name="Barry K.W."/>
            <person name="Haridas S."/>
            <person name="Chen C."/>
            <person name="Bauer D."/>
            <person name="Andreopoulos W."/>
            <person name="Pangilinan J."/>
            <person name="LaButti K."/>
            <person name="Riley R."/>
            <person name="Lipzen A."/>
            <person name="Clum A."/>
            <person name="Drula E."/>
            <person name="Henrissat B."/>
            <person name="Kohler A."/>
            <person name="Grigoriev I.V."/>
            <person name="Martin F.M."/>
            <person name="Hacquard S."/>
        </authorList>
    </citation>
    <scope>NUCLEOTIDE SEQUENCE</scope>
    <source>
        <strain evidence="13">MPI-CAGE-CH-0243</strain>
    </source>
</reference>
<dbReference type="PANTHER" id="PTHR31321">
    <property type="entry name" value="ACYL-COA THIOESTER HYDROLASE YBHC-RELATED"/>
    <property type="match status" value="1"/>
</dbReference>
<evidence type="ECO:0000256" key="4">
    <source>
        <dbReference type="ARBA" id="ARBA00013229"/>
    </source>
</evidence>
<evidence type="ECO:0000256" key="11">
    <source>
        <dbReference type="RuleBase" id="RU000589"/>
    </source>
</evidence>
<evidence type="ECO:0000256" key="1">
    <source>
        <dbReference type="ARBA" id="ARBA00004613"/>
    </source>
</evidence>
<comment type="caution">
    <text evidence="13">The sequence shown here is derived from an EMBL/GenBank/DDBJ whole genome shotgun (WGS) entry which is preliminary data.</text>
</comment>
<evidence type="ECO:0000256" key="9">
    <source>
        <dbReference type="ARBA" id="ARBA00047928"/>
    </source>
</evidence>
<keyword evidence="7 11" id="KW-0378">Hydrolase</keyword>
<keyword evidence="8 11" id="KW-0063">Aspartyl esterase</keyword>
<dbReference type="GO" id="GO:0042545">
    <property type="term" value="P:cell wall modification"/>
    <property type="evidence" value="ECO:0007669"/>
    <property type="project" value="UniProtKB-UniRule"/>
</dbReference>
<feature type="active site" evidence="10">
    <location>
        <position position="193"/>
    </location>
</feature>
<comment type="function">
    <text evidence="11">Involved in maceration and soft-rotting of plant tissue.</text>
</comment>
<keyword evidence="11" id="KW-0961">Cell wall biogenesis/degradation</keyword>
<dbReference type="InterPro" id="IPR012334">
    <property type="entry name" value="Pectin_lyas_fold"/>
</dbReference>
<proteinExistence type="inferred from homology"/>
<protein>
    <recommendedName>
        <fullName evidence="4 11">Pectinesterase</fullName>
        <ecNumber evidence="4 11">3.1.1.11</ecNumber>
    </recommendedName>
</protein>
<comment type="pathway">
    <text evidence="2 11">Glycan metabolism; pectin degradation; 2-dehydro-3-deoxy-D-gluconate from pectin: step 1/5.</text>
</comment>
<comment type="similarity">
    <text evidence="3">Belongs to the pectinesterase family.</text>
</comment>
<evidence type="ECO:0000256" key="10">
    <source>
        <dbReference type="PROSITE-ProRule" id="PRU10040"/>
    </source>
</evidence>
<dbReference type="Pfam" id="PF01095">
    <property type="entry name" value="Pectinesterase"/>
    <property type="match status" value="1"/>
</dbReference>
<comment type="subcellular location">
    <subcellularLocation>
        <location evidence="1 11">Secreted</location>
    </subcellularLocation>
</comment>
<dbReference type="InterPro" id="IPR000070">
    <property type="entry name" value="Pectinesterase_cat"/>
</dbReference>
<dbReference type="SUPFAM" id="SSF51126">
    <property type="entry name" value="Pectin lyase-like"/>
    <property type="match status" value="1"/>
</dbReference>
<dbReference type="InterPro" id="IPR033131">
    <property type="entry name" value="Pectinesterase_Asp_AS"/>
</dbReference>
<organism evidence="13 14">
    <name type="scientific">Dendryphion nanum</name>
    <dbReference type="NCBI Taxonomy" id="256645"/>
    <lineage>
        <taxon>Eukaryota</taxon>
        <taxon>Fungi</taxon>
        <taxon>Dikarya</taxon>
        <taxon>Ascomycota</taxon>
        <taxon>Pezizomycotina</taxon>
        <taxon>Dothideomycetes</taxon>
        <taxon>Pleosporomycetidae</taxon>
        <taxon>Pleosporales</taxon>
        <taxon>Torulaceae</taxon>
        <taxon>Dendryphion</taxon>
    </lineage>
</organism>
<feature type="domain" description="Pectinesterase catalytic" evidence="12">
    <location>
        <begin position="42"/>
        <end position="309"/>
    </location>
</feature>
<dbReference type="GO" id="GO:0030599">
    <property type="term" value="F:pectinesterase activity"/>
    <property type="evidence" value="ECO:0007669"/>
    <property type="project" value="UniProtKB-UniRule"/>
</dbReference>
<keyword evidence="6 11" id="KW-0732">Signal</keyword>
<evidence type="ECO:0000256" key="6">
    <source>
        <dbReference type="ARBA" id="ARBA00022729"/>
    </source>
</evidence>
<dbReference type="InterPro" id="IPR011050">
    <property type="entry name" value="Pectin_lyase_fold/virulence"/>
</dbReference>
<dbReference type="OrthoDB" id="2019149at2759"/>
<keyword evidence="14" id="KW-1185">Reference proteome</keyword>
<evidence type="ECO:0000256" key="5">
    <source>
        <dbReference type="ARBA" id="ARBA00022525"/>
    </source>
</evidence>
<dbReference type="Gene3D" id="2.160.20.10">
    <property type="entry name" value="Single-stranded right-handed beta-helix, Pectin lyase-like"/>
    <property type="match status" value="1"/>
</dbReference>
<comment type="catalytic activity">
    <reaction evidence="9 11">
        <text>[(1-&gt;4)-alpha-D-galacturonosyl methyl ester](n) + n H2O = [(1-&gt;4)-alpha-D-galacturonosyl](n) + n methanol + n H(+)</text>
        <dbReference type="Rhea" id="RHEA:22380"/>
        <dbReference type="Rhea" id="RHEA-COMP:14570"/>
        <dbReference type="Rhea" id="RHEA-COMP:14573"/>
        <dbReference type="ChEBI" id="CHEBI:15377"/>
        <dbReference type="ChEBI" id="CHEBI:15378"/>
        <dbReference type="ChEBI" id="CHEBI:17790"/>
        <dbReference type="ChEBI" id="CHEBI:140522"/>
        <dbReference type="ChEBI" id="CHEBI:140523"/>
        <dbReference type="EC" id="3.1.1.11"/>
    </reaction>
</comment>
<dbReference type="FunFam" id="2.160.20.10:FF:000014">
    <property type="entry name" value="Pectinesterase"/>
    <property type="match status" value="1"/>
</dbReference>
<feature type="signal peptide" evidence="11">
    <location>
        <begin position="1"/>
        <end position="18"/>
    </location>
</feature>
<gene>
    <name evidence="13" type="ORF">B0J11DRAFT_445852</name>
</gene>
<dbReference type="GO" id="GO:0045490">
    <property type="term" value="P:pectin catabolic process"/>
    <property type="evidence" value="ECO:0007669"/>
    <property type="project" value="UniProtKB-UniRule"/>
</dbReference>
<dbReference type="EMBL" id="JAGMWT010000018">
    <property type="protein sequence ID" value="KAH7113734.1"/>
    <property type="molecule type" value="Genomic_DNA"/>
</dbReference>
<evidence type="ECO:0000256" key="3">
    <source>
        <dbReference type="ARBA" id="ARBA00008891"/>
    </source>
</evidence>
<feature type="chain" id="PRO_5040529839" description="Pectinesterase" evidence="11">
    <location>
        <begin position="19"/>
        <end position="336"/>
    </location>
</feature>
<dbReference type="Proteomes" id="UP000700596">
    <property type="component" value="Unassembled WGS sequence"/>
</dbReference>
<dbReference type="GO" id="GO:0005576">
    <property type="term" value="C:extracellular region"/>
    <property type="evidence" value="ECO:0007669"/>
    <property type="project" value="UniProtKB-SubCell"/>
</dbReference>
<accession>A0A9P9IBK1</accession>
<evidence type="ECO:0000256" key="7">
    <source>
        <dbReference type="ARBA" id="ARBA00022801"/>
    </source>
</evidence>
<dbReference type="EC" id="3.1.1.11" evidence="4 11"/>
<dbReference type="AlphaFoldDB" id="A0A9P9IBK1"/>
<evidence type="ECO:0000256" key="2">
    <source>
        <dbReference type="ARBA" id="ARBA00005184"/>
    </source>
</evidence>
<sequence length="336" mass="37286">MLLHVSTLIVCACSLVAASDNRFTRTTPPRGAIIVDPSGNQANSYSNISSAVASLNNNTDLQTIFILPGTYTEQVFIRSLPGPLTIQGYTPNARSYKDNTVTITGNLSRQTPNLPNNDATATLRLWTSNVKLYNLNIANTFGQADRNGQALALSAQKTNQGFYGCRFTGYQDTIYANEGRQIYAKSYINGAVDFIFGLRAIAWFNDVDIESIGRGFITANGREAENNTSIYVFNQSKVNGTSGANSTYLGRPWRTFSRVVFQKSYLGHVVRPEGWSKWDDVQSVENVYYKEYKNFGPGAETGARANFSAQLRDPIKAVDLFGKRFEKEGWVDEDYL</sequence>
<dbReference type="PANTHER" id="PTHR31321:SF57">
    <property type="entry name" value="PECTINESTERASE 53-RELATED"/>
    <property type="match status" value="1"/>
</dbReference>
<evidence type="ECO:0000259" key="12">
    <source>
        <dbReference type="Pfam" id="PF01095"/>
    </source>
</evidence>